<gene>
    <name evidence="2" type="ORF">ISF26_00600</name>
</gene>
<dbReference type="PIRSF" id="PIRSF014300">
    <property type="entry name" value="Protoglobin"/>
    <property type="match status" value="1"/>
</dbReference>
<feature type="domain" description="Globin-sensor" evidence="1">
    <location>
        <begin position="22"/>
        <end position="191"/>
    </location>
</feature>
<keyword evidence="3" id="KW-1185">Reference proteome</keyword>
<sequence length="195" mass="22454">METAIAGYTYGSDAVARSPLSAEEFDLLKKTVLFGAEDERYLRLAGEVLADQIEAVLDVWYGFVGSHPHLAIYFSSPEGVLDTEYLTRVRARFHQWILDTCNRPYDTDWLNYQQEIGLRHTRAKKNLTDHVRSVPYIGMRYMIAFIYPITATVKPFLANKGHSAEEVEKMHQAWFKSIVLQVTLWCLPYVEPANF</sequence>
<dbReference type="SUPFAM" id="SSF46458">
    <property type="entry name" value="Globin-like"/>
    <property type="match status" value="1"/>
</dbReference>
<dbReference type="InterPro" id="IPR009050">
    <property type="entry name" value="Globin-like_sf"/>
</dbReference>
<evidence type="ECO:0000313" key="2">
    <source>
        <dbReference type="EMBL" id="UFP94788.1"/>
    </source>
</evidence>
<reference evidence="2 3" key="1">
    <citation type="journal article" date="2021" name="Genome Biol. Evol.">
        <title>Complete Genome Sequencing of a Novel Gloeobacter Species from a Waterfall Cave in Mexico.</title>
        <authorList>
            <person name="Saw J.H."/>
            <person name="Cardona T."/>
            <person name="Montejano G."/>
        </authorList>
    </citation>
    <scope>NUCLEOTIDE SEQUENCE [LARGE SCALE GENOMIC DNA]</scope>
    <source>
        <strain evidence="2">MG652769</strain>
    </source>
</reference>
<name>A0ABY3PMH9_9CYAN</name>
<dbReference type="Gene3D" id="1.10.490.10">
    <property type="entry name" value="Globins"/>
    <property type="match status" value="1"/>
</dbReference>
<accession>A0ABY3PMH9</accession>
<dbReference type="InterPro" id="IPR044398">
    <property type="entry name" value="Globin-sensor_dom"/>
</dbReference>
<dbReference type="InterPro" id="IPR012292">
    <property type="entry name" value="Globin/Proto"/>
</dbReference>
<dbReference type="EMBL" id="CP063845">
    <property type="protein sequence ID" value="UFP94788.1"/>
    <property type="molecule type" value="Genomic_DNA"/>
</dbReference>
<organism evidence="2 3">
    <name type="scientific">Gloeobacter morelensis MG652769</name>
    <dbReference type="NCBI Taxonomy" id="2781736"/>
    <lineage>
        <taxon>Bacteria</taxon>
        <taxon>Bacillati</taxon>
        <taxon>Cyanobacteriota</taxon>
        <taxon>Cyanophyceae</taxon>
        <taxon>Gloeobacterales</taxon>
        <taxon>Gloeobacteraceae</taxon>
        <taxon>Gloeobacter</taxon>
        <taxon>Gloeobacter morelensis</taxon>
    </lineage>
</organism>
<dbReference type="RefSeq" id="WP_230841849.1">
    <property type="nucleotide sequence ID" value="NZ_CP063845.1"/>
</dbReference>
<evidence type="ECO:0000313" key="3">
    <source>
        <dbReference type="Proteomes" id="UP001054846"/>
    </source>
</evidence>
<proteinExistence type="predicted"/>
<dbReference type="Proteomes" id="UP001054846">
    <property type="component" value="Chromosome"/>
</dbReference>
<dbReference type="InterPro" id="IPR012102">
    <property type="entry name" value="Protoglobin"/>
</dbReference>
<evidence type="ECO:0000259" key="1">
    <source>
        <dbReference type="Pfam" id="PF11563"/>
    </source>
</evidence>
<dbReference type="Pfam" id="PF11563">
    <property type="entry name" value="Protoglobin"/>
    <property type="match status" value="1"/>
</dbReference>
<protein>
    <submittedName>
        <fullName evidence="2">Protogloblin ApPgb</fullName>
    </submittedName>
</protein>
<dbReference type="CDD" id="cd12124">
    <property type="entry name" value="Pgbs"/>
    <property type="match status" value="1"/>
</dbReference>